<evidence type="ECO:0000313" key="3">
    <source>
        <dbReference type="Proteomes" id="UP001221757"/>
    </source>
</evidence>
<evidence type="ECO:0000313" key="2">
    <source>
        <dbReference type="EMBL" id="KAJ7657532.1"/>
    </source>
</evidence>
<feature type="compositionally biased region" description="Polar residues" evidence="1">
    <location>
        <begin position="24"/>
        <end position="33"/>
    </location>
</feature>
<dbReference type="EMBL" id="JARKIE010000288">
    <property type="protein sequence ID" value="KAJ7657532.1"/>
    <property type="molecule type" value="Genomic_DNA"/>
</dbReference>
<comment type="caution">
    <text evidence="2">The sequence shown here is derived from an EMBL/GenBank/DDBJ whole genome shotgun (WGS) entry which is preliminary data.</text>
</comment>
<evidence type="ECO:0000256" key="1">
    <source>
        <dbReference type="SAM" id="MobiDB-lite"/>
    </source>
</evidence>
<dbReference type="AlphaFoldDB" id="A0AAD7CQ31"/>
<sequence length="187" mass="19884">MPPSASSPPSMLPGHHPLLPTPCYPSTRQSSPPSTLPRPLDPCGRSGAIFGAMPYAVQRLNTNNYTTAPPLQPLSAMPRPAFTLVHKVRRDAPRIASLPVLTHVRADSSPGPPSSALPVEESLMDLPDLLVVFSGPSIEPKLGQTTSSANENSDTMMSDSQGSSTTPFPFLPLENVESDFDENSEAD</sequence>
<reference evidence="2" key="1">
    <citation type="submission" date="2023-03" db="EMBL/GenBank/DDBJ databases">
        <title>Massive genome expansion in bonnet fungi (Mycena s.s.) driven by repeated elements and novel gene families across ecological guilds.</title>
        <authorList>
            <consortium name="Lawrence Berkeley National Laboratory"/>
            <person name="Harder C.B."/>
            <person name="Miyauchi S."/>
            <person name="Viragh M."/>
            <person name="Kuo A."/>
            <person name="Thoen E."/>
            <person name="Andreopoulos B."/>
            <person name="Lu D."/>
            <person name="Skrede I."/>
            <person name="Drula E."/>
            <person name="Henrissat B."/>
            <person name="Morin E."/>
            <person name="Kohler A."/>
            <person name="Barry K."/>
            <person name="LaButti K."/>
            <person name="Morin E."/>
            <person name="Salamov A."/>
            <person name="Lipzen A."/>
            <person name="Mereny Z."/>
            <person name="Hegedus B."/>
            <person name="Baldrian P."/>
            <person name="Stursova M."/>
            <person name="Weitz H."/>
            <person name="Taylor A."/>
            <person name="Grigoriev I.V."/>
            <person name="Nagy L.G."/>
            <person name="Martin F."/>
            <person name="Kauserud H."/>
        </authorList>
    </citation>
    <scope>NUCLEOTIDE SEQUENCE</scope>
    <source>
        <strain evidence="2">CBHHK067</strain>
    </source>
</reference>
<organism evidence="2 3">
    <name type="scientific">Mycena rosella</name>
    <name type="common">Pink bonnet</name>
    <name type="synonym">Agaricus rosellus</name>
    <dbReference type="NCBI Taxonomy" id="1033263"/>
    <lineage>
        <taxon>Eukaryota</taxon>
        <taxon>Fungi</taxon>
        <taxon>Dikarya</taxon>
        <taxon>Basidiomycota</taxon>
        <taxon>Agaricomycotina</taxon>
        <taxon>Agaricomycetes</taxon>
        <taxon>Agaricomycetidae</taxon>
        <taxon>Agaricales</taxon>
        <taxon>Marasmiineae</taxon>
        <taxon>Mycenaceae</taxon>
        <taxon>Mycena</taxon>
    </lineage>
</organism>
<gene>
    <name evidence="2" type="ORF">B0H17DRAFT_1213450</name>
</gene>
<name>A0AAD7CQ31_MYCRO</name>
<protein>
    <submittedName>
        <fullName evidence="2">Uncharacterized protein</fullName>
    </submittedName>
</protein>
<proteinExistence type="predicted"/>
<accession>A0AAD7CQ31</accession>
<keyword evidence="3" id="KW-1185">Reference proteome</keyword>
<dbReference type="Proteomes" id="UP001221757">
    <property type="component" value="Unassembled WGS sequence"/>
</dbReference>
<feature type="region of interest" description="Disordered" evidence="1">
    <location>
        <begin position="1"/>
        <end position="42"/>
    </location>
</feature>
<feature type="compositionally biased region" description="Acidic residues" evidence="1">
    <location>
        <begin position="176"/>
        <end position="187"/>
    </location>
</feature>
<feature type="region of interest" description="Disordered" evidence="1">
    <location>
        <begin position="140"/>
        <end position="187"/>
    </location>
</feature>
<feature type="compositionally biased region" description="Polar residues" evidence="1">
    <location>
        <begin position="143"/>
        <end position="167"/>
    </location>
</feature>